<feature type="signal peptide" evidence="1">
    <location>
        <begin position="1"/>
        <end position="19"/>
    </location>
</feature>
<evidence type="ECO:0000313" key="3">
    <source>
        <dbReference type="Proteomes" id="UP000613768"/>
    </source>
</evidence>
<reference evidence="2 3" key="1">
    <citation type="submission" date="2020-09" db="EMBL/GenBank/DDBJ databases">
        <title>Pseudoxanthomonas sp. CAU 1598 isolated from sand of Yaerae Beach.</title>
        <authorList>
            <person name="Kim W."/>
        </authorList>
    </citation>
    <scope>NUCLEOTIDE SEQUENCE [LARGE SCALE GENOMIC DNA]</scope>
    <source>
        <strain evidence="2 3">CAU 1598</strain>
    </source>
</reference>
<dbReference type="RefSeq" id="WP_192029391.1">
    <property type="nucleotide sequence ID" value="NZ_JACYTR010000015.1"/>
</dbReference>
<accession>A0AAW3ZNQ4</accession>
<protein>
    <recommendedName>
        <fullName evidence="4">Ig-like domain-containing protein</fullName>
    </recommendedName>
</protein>
<comment type="caution">
    <text evidence="2">The sequence shown here is derived from an EMBL/GenBank/DDBJ whole genome shotgun (WGS) entry which is preliminary data.</text>
</comment>
<name>A0AAW3ZNQ4_9GAMM</name>
<evidence type="ECO:0000313" key="2">
    <source>
        <dbReference type="EMBL" id="MBD8525971.1"/>
    </source>
</evidence>
<dbReference type="PROSITE" id="PS51257">
    <property type="entry name" value="PROKAR_LIPOPROTEIN"/>
    <property type="match status" value="1"/>
</dbReference>
<dbReference type="Proteomes" id="UP000613768">
    <property type="component" value="Unassembled WGS sequence"/>
</dbReference>
<dbReference type="EMBL" id="JACYTR010000015">
    <property type="protein sequence ID" value="MBD8525971.1"/>
    <property type="molecule type" value="Genomic_DNA"/>
</dbReference>
<evidence type="ECO:0008006" key="4">
    <source>
        <dbReference type="Google" id="ProtNLM"/>
    </source>
</evidence>
<evidence type="ECO:0000256" key="1">
    <source>
        <dbReference type="SAM" id="SignalP"/>
    </source>
</evidence>
<dbReference type="AlphaFoldDB" id="A0AAW3ZNQ4"/>
<keyword evidence="3" id="KW-1185">Reference proteome</keyword>
<keyword evidence="1" id="KW-0732">Signal</keyword>
<sequence length="237" mass="25036">MKAMLLSIAVVLLAGCQLAQERQHGGDPPTGGFRADLDKIIKNIATKRCRDDGVDNDELTYGNDLLVGGYYVQDGEIIDAILDIDMDSVIVDVGSQTVTMNITFSDQPTAPLGNYQLFLPLTPYVVLTNSNTPVPSQPTPVKVAFTQPTQSYQPRQTIKIETQSGDAPAGLTTLWIASPISGPSPQAVQVSDADATAAFNCTNLASITVSVFAPEGSFNGSVKIGPGTQPVIVLSPE</sequence>
<organism evidence="2 3">
    <name type="scientific">Pseudomarimonas arenosa</name>
    <dbReference type="NCBI Taxonomy" id="2774145"/>
    <lineage>
        <taxon>Bacteria</taxon>
        <taxon>Pseudomonadati</taxon>
        <taxon>Pseudomonadota</taxon>
        <taxon>Gammaproteobacteria</taxon>
        <taxon>Lysobacterales</taxon>
        <taxon>Lysobacteraceae</taxon>
        <taxon>Pseudomarimonas</taxon>
    </lineage>
</organism>
<proteinExistence type="predicted"/>
<feature type="chain" id="PRO_5043430891" description="Ig-like domain-containing protein" evidence="1">
    <location>
        <begin position="20"/>
        <end position="237"/>
    </location>
</feature>
<gene>
    <name evidence="2" type="ORF">IFO71_09460</name>
</gene>